<organism evidence="2 3">
    <name type="scientific">Delitschia confertaspora ATCC 74209</name>
    <dbReference type="NCBI Taxonomy" id="1513339"/>
    <lineage>
        <taxon>Eukaryota</taxon>
        <taxon>Fungi</taxon>
        <taxon>Dikarya</taxon>
        <taxon>Ascomycota</taxon>
        <taxon>Pezizomycotina</taxon>
        <taxon>Dothideomycetes</taxon>
        <taxon>Pleosporomycetidae</taxon>
        <taxon>Pleosporales</taxon>
        <taxon>Delitschiaceae</taxon>
        <taxon>Delitschia</taxon>
    </lineage>
</organism>
<reference evidence="2" key="1">
    <citation type="journal article" date="2020" name="Stud. Mycol.">
        <title>101 Dothideomycetes genomes: a test case for predicting lifestyles and emergence of pathogens.</title>
        <authorList>
            <person name="Haridas S."/>
            <person name="Albert R."/>
            <person name="Binder M."/>
            <person name="Bloem J."/>
            <person name="Labutti K."/>
            <person name="Salamov A."/>
            <person name="Andreopoulos B."/>
            <person name="Baker S."/>
            <person name="Barry K."/>
            <person name="Bills G."/>
            <person name="Bluhm B."/>
            <person name="Cannon C."/>
            <person name="Castanera R."/>
            <person name="Culley D."/>
            <person name="Daum C."/>
            <person name="Ezra D."/>
            <person name="Gonzalez J."/>
            <person name="Henrissat B."/>
            <person name="Kuo A."/>
            <person name="Liang C."/>
            <person name="Lipzen A."/>
            <person name="Lutzoni F."/>
            <person name="Magnuson J."/>
            <person name="Mondo S."/>
            <person name="Nolan M."/>
            <person name="Ohm R."/>
            <person name="Pangilinan J."/>
            <person name="Park H.-J."/>
            <person name="Ramirez L."/>
            <person name="Alfaro M."/>
            <person name="Sun H."/>
            <person name="Tritt A."/>
            <person name="Yoshinaga Y."/>
            <person name="Zwiers L.-H."/>
            <person name="Turgeon B."/>
            <person name="Goodwin S."/>
            <person name="Spatafora J."/>
            <person name="Crous P."/>
            <person name="Grigoriev I."/>
        </authorList>
    </citation>
    <scope>NUCLEOTIDE SEQUENCE</scope>
    <source>
        <strain evidence="2">ATCC 74209</strain>
    </source>
</reference>
<dbReference type="GO" id="GO:0007165">
    <property type="term" value="P:signal transduction"/>
    <property type="evidence" value="ECO:0007669"/>
    <property type="project" value="TreeGrafter"/>
</dbReference>
<dbReference type="Pfam" id="PF00069">
    <property type="entry name" value="Pkinase"/>
    <property type="match status" value="1"/>
</dbReference>
<dbReference type="InterPro" id="IPR052751">
    <property type="entry name" value="Plant_MAPKKK"/>
</dbReference>
<evidence type="ECO:0000259" key="1">
    <source>
        <dbReference type="PROSITE" id="PS50011"/>
    </source>
</evidence>
<dbReference type="InterPro" id="IPR011009">
    <property type="entry name" value="Kinase-like_dom_sf"/>
</dbReference>
<dbReference type="PANTHER" id="PTHR48011:SF4">
    <property type="entry name" value="MITOGEN-ACTIVATED PROTEIN KINASE KINASE KINASE 19"/>
    <property type="match status" value="1"/>
</dbReference>
<accession>A0A9P4JGL2</accession>
<dbReference type="SUPFAM" id="SSF56112">
    <property type="entry name" value="Protein kinase-like (PK-like)"/>
    <property type="match status" value="1"/>
</dbReference>
<dbReference type="InterPro" id="IPR008271">
    <property type="entry name" value="Ser/Thr_kinase_AS"/>
</dbReference>
<proteinExistence type="predicted"/>
<dbReference type="Gene3D" id="1.10.510.10">
    <property type="entry name" value="Transferase(Phosphotransferase) domain 1"/>
    <property type="match status" value="1"/>
</dbReference>
<keyword evidence="2" id="KW-0808">Transferase</keyword>
<feature type="domain" description="Protein kinase" evidence="1">
    <location>
        <begin position="1"/>
        <end position="98"/>
    </location>
</feature>
<dbReference type="GO" id="GO:0004672">
    <property type="term" value="F:protein kinase activity"/>
    <property type="evidence" value="ECO:0007669"/>
    <property type="project" value="InterPro"/>
</dbReference>
<dbReference type="CDD" id="cd00180">
    <property type="entry name" value="PKc"/>
    <property type="match status" value="1"/>
</dbReference>
<dbReference type="GO" id="GO:0005524">
    <property type="term" value="F:ATP binding"/>
    <property type="evidence" value="ECO:0007669"/>
    <property type="project" value="InterPro"/>
</dbReference>
<dbReference type="Proteomes" id="UP000799536">
    <property type="component" value="Unassembled WGS sequence"/>
</dbReference>
<dbReference type="InterPro" id="IPR000719">
    <property type="entry name" value="Prot_kinase_dom"/>
</dbReference>
<evidence type="ECO:0000313" key="2">
    <source>
        <dbReference type="EMBL" id="KAF2196317.1"/>
    </source>
</evidence>
<dbReference type="OrthoDB" id="4062651at2759"/>
<evidence type="ECO:0000313" key="3">
    <source>
        <dbReference type="Proteomes" id="UP000799536"/>
    </source>
</evidence>
<dbReference type="PROSITE" id="PS50011">
    <property type="entry name" value="PROTEIN_KINASE_DOM"/>
    <property type="match status" value="1"/>
</dbReference>
<comment type="caution">
    <text evidence="2">The sequence shown here is derived from an EMBL/GenBank/DDBJ whole genome shotgun (WGS) entry which is preliminary data.</text>
</comment>
<sequence>MLLSLRRFFGCLSAAMSFIHQNNVKHMDIKPKNILVQRREIFIADFGVARAYRSAHESETDGPTAFTRMYAAPEVALQDKRGFSADIFPLGCVFLEML</sequence>
<dbReference type="PANTHER" id="PTHR48011">
    <property type="entry name" value="CCR4-NOT TRANSCRIPTIONAL COMPLEX SUBUNIT CAF120-RELATED"/>
    <property type="match status" value="1"/>
</dbReference>
<feature type="non-terminal residue" evidence="2">
    <location>
        <position position="98"/>
    </location>
</feature>
<keyword evidence="2" id="KW-0418">Kinase</keyword>
<keyword evidence="3" id="KW-1185">Reference proteome</keyword>
<dbReference type="PROSITE" id="PS00108">
    <property type="entry name" value="PROTEIN_KINASE_ST"/>
    <property type="match status" value="1"/>
</dbReference>
<name>A0A9P4JGL2_9PLEO</name>
<dbReference type="EMBL" id="ML994419">
    <property type="protein sequence ID" value="KAF2196317.1"/>
    <property type="molecule type" value="Genomic_DNA"/>
</dbReference>
<protein>
    <submittedName>
        <fullName evidence="2">Kinase-like protein</fullName>
    </submittedName>
</protein>
<gene>
    <name evidence="2" type="ORF">GQ43DRAFT_341375</name>
</gene>
<dbReference type="AlphaFoldDB" id="A0A9P4JGL2"/>